<dbReference type="SUPFAM" id="SSF53098">
    <property type="entry name" value="Ribonuclease H-like"/>
    <property type="match status" value="1"/>
</dbReference>
<dbReference type="EMBL" id="JAOPHQ010003411">
    <property type="protein sequence ID" value="KAK0143563.1"/>
    <property type="molecule type" value="Genomic_DNA"/>
</dbReference>
<dbReference type="AlphaFoldDB" id="A0AA47MND1"/>
<accession>A0AA47MND1</accession>
<name>A0AA47MND1_MERPO</name>
<dbReference type="PANTHER" id="PTHR46481:SF4">
    <property type="entry name" value="ZINC FINGER BED DOMAIN-CONTAINING PROTEIN 4"/>
    <property type="match status" value="1"/>
</dbReference>
<gene>
    <name evidence="1" type="primary">ZBED6</name>
    <name evidence="1" type="ORF">N1851_018303</name>
</gene>
<dbReference type="InterPro" id="IPR052035">
    <property type="entry name" value="ZnF_BED_domain_contain"/>
</dbReference>
<evidence type="ECO:0000313" key="1">
    <source>
        <dbReference type="EMBL" id="KAK0143563.1"/>
    </source>
</evidence>
<evidence type="ECO:0000313" key="2">
    <source>
        <dbReference type="Proteomes" id="UP001174136"/>
    </source>
</evidence>
<proteinExistence type="predicted"/>
<organism evidence="1 2">
    <name type="scientific">Merluccius polli</name>
    <name type="common">Benguela hake</name>
    <name type="synonym">Merluccius cadenati</name>
    <dbReference type="NCBI Taxonomy" id="89951"/>
    <lineage>
        <taxon>Eukaryota</taxon>
        <taxon>Metazoa</taxon>
        <taxon>Chordata</taxon>
        <taxon>Craniata</taxon>
        <taxon>Vertebrata</taxon>
        <taxon>Euteleostomi</taxon>
        <taxon>Actinopterygii</taxon>
        <taxon>Neopterygii</taxon>
        <taxon>Teleostei</taxon>
        <taxon>Neoteleostei</taxon>
        <taxon>Acanthomorphata</taxon>
        <taxon>Zeiogadaria</taxon>
        <taxon>Gadariae</taxon>
        <taxon>Gadiformes</taxon>
        <taxon>Gadoidei</taxon>
        <taxon>Merlucciidae</taxon>
        <taxon>Merluccius</taxon>
    </lineage>
</organism>
<dbReference type="Proteomes" id="UP001174136">
    <property type="component" value="Unassembled WGS sequence"/>
</dbReference>
<keyword evidence="2" id="KW-1185">Reference proteome</keyword>
<comment type="caution">
    <text evidence="1">The sequence shown here is derived from an EMBL/GenBank/DDBJ whole genome shotgun (WGS) entry which is preliminary data.</text>
</comment>
<dbReference type="PANTHER" id="PTHR46481">
    <property type="entry name" value="ZINC FINGER BED DOMAIN-CONTAINING PROTEIN 4"/>
    <property type="match status" value="1"/>
</dbReference>
<sequence length="179" mass="20083">MNELFQDVSKEWHLPTSDLVIVTDNAANMTAAVQLGSFTHVKCFAHTINLAAQRALKLPSVSRLLARIRRISVFFHRSHIASRVLQQKQKLLDLPPHKLKTDVSTRWNSAFDMMDRFLEQQPAVCAALLSSEVRKGGTDICTLKEVDVTNAEEMAMALKPLKEATVGNCRVRIAHQHCP</sequence>
<protein>
    <submittedName>
        <fullName evidence="1">Zinc finger BED domain-containing protein 6</fullName>
    </submittedName>
</protein>
<dbReference type="InterPro" id="IPR012337">
    <property type="entry name" value="RNaseH-like_sf"/>
</dbReference>
<reference evidence="1" key="1">
    <citation type="journal article" date="2023" name="Front. Mar. Sci.">
        <title>A new Merluccius polli reference genome to investigate the effects of global change in West African waters.</title>
        <authorList>
            <person name="Mateo J.L."/>
            <person name="Blanco-Fernandez C."/>
            <person name="Garcia-Vazquez E."/>
            <person name="Machado-Schiaffino G."/>
        </authorList>
    </citation>
    <scope>NUCLEOTIDE SEQUENCE</scope>
    <source>
        <strain evidence="1">C29</strain>
        <tissue evidence="1">Fin</tissue>
    </source>
</reference>